<comment type="caution">
    <text evidence="1">The sequence shown here is derived from an EMBL/GenBank/DDBJ whole genome shotgun (WGS) entry which is preliminary data.</text>
</comment>
<evidence type="ECO:0000313" key="1">
    <source>
        <dbReference type="EMBL" id="CAG8585313.1"/>
    </source>
</evidence>
<dbReference type="GO" id="GO:0004672">
    <property type="term" value="F:protein kinase activity"/>
    <property type="evidence" value="ECO:0007669"/>
    <property type="project" value="InterPro"/>
</dbReference>
<dbReference type="Proteomes" id="UP000789706">
    <property type="component" value="Unassembled WGS sequence"/>
</dbReference>
<dbReference type="OrthoDB" id="2431741at2759"/>
<dbReference type="EMBL" id="CAJVPK010001403">
    <property type="protein sequence ID" value="CAG8585313.1"/>
    <property type="molecule type" value="Genomic_DNA"/>
</dbReference>
<accession>A0A9N9BYF4</accession>
<gene>
    <name evidence="1" type="ORF">DEBURN_LOCUS8776</name>
</gene>
<proteinExistence type="predicted"/>
<keyword evidence="2" id="KW-1185">Reference proteome</keyword>
<dbReference type="PANTHER" id="PTHR37171:SF1">
    <property type="entry name" value="SERINE_THREONINE-PROTEIN KINASE YRZF-RELATED"/>
    <property type="match status" value="1"/>
</dbReference>
<evidence type="ECO:0000313" key="2">
    <source>
        <dbReference type="Proteomes" id="UP000789706"/>
    </source>
</evidence>
<name>A0A9N9BYF4_9GLOM</name>
<sequence>MTDRYGVNPYIFDPFVSEFLTEQELFKVVIPIPEVFSIKTTDTVKLATRKVPNEPILNQRVQVPSTEDSAIDMFLKLMDAINNQRLICLERPESWRKRYGFGRVKGCPDAIRRIANNINLLKNPDASQILSIVEIKPEQLMRNLIGYGVESSEAYNTALTVDDDGSVEYARSQKIIKIVRQTFGYMVVTYDMACLRHTFEHGFFTVNMQSKSEHNLHFPRGLYSISHSSPPNIESKLGNDVTTEEKKLAILGLQTIHTRGVMHGDIRLENIMVKRDELVGKTLVWWIDFAWSKMECSEKDQNIELKRFLGMT</sequence>
<organism evidence="1 2">
    <name type="scientific">Diversispora eburnea</name>
    <dbReference type="NCBI Taxonomy" id="1213867"/>
    <lineage>
        <taxon>Eukaryota</taxon>
        <taxon>Fungi</taxon>
        <taxon>Fungi incertae sedis</taxon>
        <taxon>Mucoromycota</taxon>
        <taxon>Glomeromycotina</taxon>
        <taxon>Glomeromycetes</taxon>
        <taxon>Diversisporales</taxon>
        <taxon>Diversisporaceae</taxon>
        <taxon>Diversispora</taxon>
    </lineage>
</organism>
<dbReference type="InterPro" id="IPR052396">
    <property type="entry name" value="Meiotic_Drive_Suppr_Kinase"/>
</dbReference>
<dbReference type="InterPro" id="IPR011009">
    <property type="entry name" value="Kinase-like_dom_sf"/>
</dbReference>
<dbReference type="InterPro" id="IPR008266">
    <property type="entry name" value="Tyr_kinase_AS"/>
</dbReference>
<dbReference type="SUPFAM" id="SSF56112">
    <property type="entry name" value="Protein kinase-like (PK-like)"/>
    <property type="match status" value="1"/>
</dbReference>
<dbReference type="AlphaFoldDB" id="A0A9N9BYF4"/>
<dbReference type="PROSITE" id="PS00109">
    <property type="entry name" value="PROTEIN_KINASE_TYR"/>
    <property type="match status" value="1"/>
</dbReference>
<dbReference type="Gene3D" id="1.10.510.10">
    <property type="entry name" value="Transferase(Phosphotransferase) domain 1"/>
    <property type="match status" value="1"/>
</dbReference>
<reference evidence="1" key="1">
    <citation type="submission" date="2021-06" db="EMBL/GenBank/DDBJ databases">
        <authorList>
            <person name="Kallberg Y."/>
            <person name="Tangrot J."/>
            <person name="Rosling A."/>
        </authorList>
    </citation>
    <scope>NUCLEOTIDE SEQUENCE</scope>
    <source>
        <strain evidence="1">AZ414A</strain>
    </source>
</reference>
<feature type="non-terminal residue" evidence="1">
    <location>
        <position position="1"/>
    </location>
</feature>
<dbReference type="PANTHER" id="PTHR37171">
    <property type="entry name" value="SERINE/THREONINE-PROTEIN KINASE YRZF-RELATED"/>
    <property type="match status" value="1"/>
</dbReference>
<protein>
    <submittedName>
        <fullName evidence="1">8145_t:CDS:1</fullName>
    </submittedName>
</protein>